<feature type="region of interest" description="Disordered" evidence="4">
    <location>
        <begin position="840"/>
        <end position="889"/>
    </location>
</feature>
<feature type="compositionally biased region" description="Polar residues" evidence="4">
    <location>
        <begin position="1253"/>
        <end position="1264"/>
    </location>
</feature>
<accession>A0A3S3NWI1</accession>
<feature type="compositionally biased region" description="Polar residues" evidence="4">
    <location>
        <begin position="1072"/>
        <end position="1091"/>
    </location>
</feature>
<feature type="compositionally biased region" description="Basic and acidic residues" evidence="4">
    <location>
        <begin position="1"/>
        <end position="11"/>
    </location>
</feature>
<feature type="domain" description="CW-type" evidence="5">
    <location>
        <begin position="674"/>
        <end position="727"/>
    </location>
</feature>
<feature type="region of interest" description="Disordered" evidence="4">
    <location>
        <begin position="1"/>
        <end position="41"/>
    </location>
</feature>
<evidence type="ECO:0000256" key="4">
    <source>
        <dbReference type="SAM" id="MobiDB-lite"/>
    </source>
</evidence>
<sequence length="1795" mass="196879">MQSVDRRDVSKELGFGFGFGFGEEMEENELEEGEAYYQDEGDTQLSSLSYIEERLHDVLGHFQKDFEGEVTAENLGAKFGGYGSFLPTYQRSPAISSQPRTPLKVQSYIPPKSPNNPPSEDAHQDLKIPPHPAHSRNARPESTSFYVGNSTKRDVHLSTRQVAQDLTPKHASMNTSVKATDQKTLKVCIKVGSVNDSARKNAEIYSGLGLDYSPSSSFEESPVGSGELSPGYRDVPYESPTSILKIMNSSFVSGGYLLSPLLDNLMHLTEKEKPRTKDSKPWNVLKGTQESLPLLAKEPMPVTDAKVFKEKKKFVDRSKQAIEARNANSKNGGNDMSEKGTDVESSVDGEHIQKALKSSSLPSCSKGSLEKVERQINGDRERGSGRASAVSKELNKGVVRDRSLSSDLVKGEILENGGNELVPVKGHPNSKTHSANTAQKDKSVSSQKDILLDTVKDDEGKGDKRSNVFKVDSDEFMGMLERNGGSAESSGQKSAQKTESSGQKSAQKTMSYEKDKSKMRKEKESKKKLKRNQSNGIRPVELPKGSIGVVSSATSQDKWESSKSQDPFSGYGNSVTKPHDSSMTFGRGLEDSAVQPDDNGMDPLELHFKGNLKDSKLMGESEAHVLAEKSGEKSSGKKVECITTSKENVKAPAVPSLIGCGLNSDAIAAPVDPVVIEENWVGCDRCQKWRLLPFGVNPNHLPKKWLCSMLYWLPGMNKCTISEEETTKALNAMYQVPVPDSQHNLLGQFNGAASGVTLADSQHLDQSHELSSHALPSSGKKRHGSKDLSNSLNQSSQNSIEKNQQVSAKRGSLNDAKQLPLESHMASKVSYQSPDIAVENQRHRQKEKHKLLDRYSDGGNHIEQSGKHSKGKSKRVENQDGFRASKKTKAENFYNTDDAWHSNQDVIEKVIPSTTDDLPTKATGKKKQKHNNYILSKELKGETRDTLPESRKKLAGQFQVPLDGENKTQTGSSDFAMKKRKVKEWQEHQAYSETLPFSGHLSDSMATMKEEINGSELRKKKKARPLKPEGKEYSASMKDGKLDKKGNMARKLSSGTVGRDPLSYGTEECRGGSTNDYQLGQRQGNAVSQQALDGEVSLKRDLGCGQPSMAATSSSSKVSGSRKSKSNFQVKSSPVESVSSSPLKICNTDNLTTARSNTLGENDVANVGLPVVCSPRQCSDGETDGRIDRSRMPRKEKGSSVVRHASVTSQRVEEMDANQISCGEGKDGIFSKAFNGRSSFPSYSEHENVNVANGSTDISDQHNPYLSKVHDHGHDYSTNWSGLQKPGKSSSRSRDKRKSAKSDFDKVKVSECFSEQDELHPITSAGNHRLEARTESLDFSPNHENLRDRKHNYSKKSIIESDKGGKSCIDKKDLMENLFGDEKRNNPSKVGMLENSDSPMLTNQHMDPSSRGGKLGADCSKGGESNLLHNRRQVTCDDEKSTNQFLSESTDPAEIASDRGKLVQHPPSGDRQEIQSRHPRGTPTPQKGSRSDVLPVDASSSGELKEMKQPRKSNSQNEVHHRMRHSTPNSGIVGRDLDAPSLAKKDSGQAFSVALKEAKDLKHTADRLASGGLELDRTGLYFQAALKFLCAASLLEPFNVETAKHGETTQSMQVYIETASLCEFCAHGYERCKEMAAAALAYKCMEVAHLRVIYSKQYIAGKDRHELQSMLQVAPLGESPSSSASDVDNLNNQATLDKVALTKGVSASRTAGNLIVTPRNRFSMQRLLQYVNHMDNAIEALKKSRNALAAANVGAEMARYGPEGILSVRRVLEFNFHDVEGLLQLVRLALEAISP</sequence>
<feature type="compositionally biased region" description="Basic and acidic residues" evidence="4">
    <location>
        <begin position="336"/>
        <end position="353"/>
    </location>
</feature>
<organism evidence="6 7">
    <name type="scientific">Cinnamomum micranthum f. kanehirae</name>
    <dbReference type="NCBI Taxonomy" id="337451"/>
    <lineage>
        <taxon>Eukaryota</taxon>
        <taxon>Viridiplantae</taxon>
        <taxon>Streptophyta</taxon>
        <taxon>Embryophyta</taxon>
        <taxon>Tracheophyta</taxon>
        <taxon>Spermatophyta</taxon>
        <taxon>Magnoliopsida</taxon>
        <taxon>Magnoliidae</taxon>
        <taxon>Laurales</taxon>
        <taxon>Lauraceae</taxon>
        <taxon>Cinnamomum</taxon>
    </lineage>
</organism>
<evidence type="ECO:0000256" key="3">
    <source>
        <dbReference type="ARBA" id="ARBA00022833"/>
    </source>
</evidence>
<feature type="compositionally biased region" description="Acidic residues" evidence="4">
    <location>
        <begin position="23"/>
        <end position="41"/>
    </location>
</feature>
<dbReference type="Pfam" id="PF24756">
    <property type="entry name" value="THD_CWZF3-5-7"/>
    <property type="match status" value="1"/>
</dbReference>
<dbReference type="OrthoDB" id="757982at2759"/>
<gene>
    <name evidence="6" type="ORF">CKAN_00499700</name>
</gene>
<keyword evidence="2" id="KW-0863">Zinc-finger</keyword>
<keyword evidence="1" id="KW-0479">Metal-binding</keyword>
<feature type="region of interest" description="Disordered" evidence="4">
    <location>
        <begin position="319"/>
        <end position="395"/>
    </location>
</feature>
<feature type="compositionally biased region" description="Basic and acidic residues" evidence="4">
    <location>
        <begin position="1183"/>
        <end position="1198"/>
    </location>
</feature>
<feature type="compositionally biased region" description="Low complexity" evidence="4">
    <location>
        <begin position="788"/>
        <end position="799"/>
    </location>
</feature>
<feature type="region of interest" description="Disordered" evidence="4">
    <location>
        <begin position="93"/>
        <end position="146"/>
    </location>
</feature>
<dbReference type="EMBL" id="QPKB01000002">
    <property type="protein sequence ID" value="RWR76550.1"/>
    <property type="molecule type" value="Genomic_DNA"/>
</dbReference>
<feature type="region of interest" description="Disordered" evidence="4">
    <location>
        <begin position="410"/>
        <end position="606"/>
    </location>
</feature>
<dbReference type="PROSITE" id="PS51050">
    <property type="entry name" value="ZF_CW"/>
    <property type="match status" value="1"/>
</dbReference>
<evidence type="ECO:0000313" key="6">
    <source>
        <dbReference type="EMBL" id="RWR76550.1"/>
    </source>
</evidence>
<evidence type="ECO:0000313" key="7">
    <source>
        <dbReference type="Proteomes" id="UP000283530"/>
    </source>
</evidence>
<feature type="compositionally biased region" description="Polar residues" evidence="4">
    <location>
        <begin position="486"/>
        <end position="510"/>
    </location>
</feature>
<feature type="compositionally biased region" description="Low complexity" evidence="4">
    <location>
        <begin position="355"/>
        <end position="367"/>
    </location>
</feature>
<dbReference type="GO" id="GO:0008270">
    <property type="term" value="F:zinc ion binding"/>
    <property type="evidence" value="ECO:0007669"/>
    <property type="project" value="UniProtKB-KW"/>
</dbReference>
<name>A0A3S3NWI1_9MAGN</name>
<feature type="region of interest" description="Disordered" evidence="4">
    <location>
        <begin position="760"/>
        <end position="812"/>
    </location>
</feature>
<comment type="caution">
    <text evidence="6">The sequence shown here is derived from an EMBL/GenBank/DDBJ whole genome shotgun (WGS) entry which is preliminary data.</text>
</comment>
<dbReference type="InterPro" id="IPR011124">
    <property type="entry name" value="Znf_CW"/>
</dbReference>
<feature type="region of interest" description="Disordered" evidence="4">
    <location>
        <begin position="1177"/>
        <end position="1222"/>
    </location>
</feature>
<evidence type="ECO:0000256" key="2">
    <source>
        <dbReference type="ARBA" id="ARBA00022771"/>
    </source>
</evidence>
<dbReference type="InterPro" id="IPR056406">
    <property type="entry name" value="THD_CWZF3/5/7"/>
</dbReference>
<dbReference type="InterPro" id="IPR055300">
    <property type="entry name" value="CWZF3/5/7"/>
</dbReference>
<feature type="compositionally biased region" description="Polar residues" evidence="4">
    <location>
        <begin position="564"/>
        <end position="584"/>
    </location>
</feature>
<feature type="compositionally biased region" description="Low complexity" evidence="4">
    <location>
        <begin position="1132"/>
        <end position="1142"/>
    </location>
</feature>
<keyword evidence="3" id="KW-0862">Zinc</keyword>
<reference evidence="6 7" key="1">
    <citation type="journal article" date="2019" name="Nat. Plants">
        <title>Stout camphor tree genome fills gaps in understanding of flowering plant genome evolution.</title>
        <authorList>
            <person name="Chaw S.M."/>
            <person name="Liu Y.C."/>
            <person name="Wu Y.W."/>
            <person name="Wang H.Y."/>
            <person name="Lin C.I."/>
            <person name="Wu C.S."/>
            <person name="Ke H.M."/>
            <person name="Chang L.Y."/>
            <person name="Hsu C.Y."/>
            <person name="Yang H.T."/>
            <person name="Sudianto E."/>
            <person name="Hsu M.H."/>
            <person name="Wu K.P."/>
            <person name="Wang L.N."/>
            <person name="Leebens-Mack J.H."/>
            <person name="Tsai I.J."/>
        </authorList>
    </citation>
    <scope>NUCLEOTIDE SEQUENCE [LARGE SCALE GENOMIC DNA]</scope>
    <source>
        <strain evidence="7">cv. Chaw 1501</strain>
        <tissue evidence="6">Young leaves</tissue>
    </source>
</reference>
<dbReference type="Gene3D" id="3.30.40.100">
    <property type="match status" value="1"/>
</dbReference>
<dbReference type="PANTHER" id="PTHR46524:SF7">
    <property type="entry name" value="CW-TYPE ZINC FINGER"/>
    <property type="match status" value="1"/>
</dbReference>
<protein>
    <submittedName>
        <fullName evidence="6">Zinc finger protein</fullName>
    </submittedName>
</protein>
<dbReference type="Proteomes" id="UP000283530">
    <property type="component" value="Unassembled WGS sequence"/>
</dbReference>
<feature type="region of interest" description="Disordered" evidence="4">
    <location>
        <begin position="1379"/>
        <end position="1534"/>
    </location>
</feature>
<proteinExistence type="predicted"/>
<feature type="compositionally biased region" description="Basic and acidic residues" evidence="4">
    <location>
        <begin position="450"/>
        <end position="466"/>
    </location>
</feature>
<dbReference type="STRING" id="337451.A0A3S3NWI1"/>
<feature type="compositionally biased region" description="Basic and acidic residues" evidence="4">
    <location>
        <begin position="511"/>
        <end position="525"/>
    </location>
</feature>
<feature type="region of interest" description="Disordered" evidence="4">
    <location>
        <begin position="1253"/>
        <end position="1306"/>
    </location>
</feature>
<keyword evidence="7" id="KW-1185">Reference proteome</keyword>
<dbReference type="Pfam" id="PF07496">
    <property type="entry name" value="zf-CW"/>
    <property type="match status" value="1"/>
</dbReference>
<feature type="region of interest" description="Disordered" evidence="4">
    <location>
        <begin position="1011"/>
        <end position="1146"/>
    </location>
</feature>
<feature type="compositionally biased region" description="Basic and acidic residues" evidence="4">
    <location>
        <begin position="368"/>
        <end position="384"/>
    </location>
</feature>
<feature type="compositionally biased region" description="Polar residues" evidence="4">
    <location>
        <begin position="1395"/>
        <end position="1407"/>
    </location>
</feature>
<feature type="compositionally biased region" description="Basic and acidic residues" evidence="4">
    <location>
        <begin position="762"/>
        <end position="771"/>
    </location>
</feature>
<dbReference type="PANTHER" id="PTHR46524">
    <property type="entry name" value="CW-TYPE ZINC FINGER"/>
    <property type="match status" value="1"/>
</dbReference>
<feature type="compositionally biased region" description="Polar residues" evidence="4">
    <location>
        <begin position="429"/>
        <end position="448"/>
    </location>
</feature>
<evidence type="ECO:0000256" key="1">
    <source>
        <dbReference type="ARBA" id="ARBA00022723"/>
    </source>
</evidence>
<evidence type="ECO:0000259" key="5">
    <source>
        <dbReference type="PROSITE" id="PS51050"/>
    </source>
</evidence>
<feature type="compositionally biased region" description="Basic and acidic residues" evidence="4">
    <location>
        <begin position="1026"/>
        <end position="1046"/>
    </location>
</feature>